<comment type="caution">
    <text evidence="3">The sequence shown here is derived from an EMBL/GenBank/DDBJ whole genome shotgun (WGS) entry which is preliminary data.</text>
</comment>
<evidence type="ECO:0000313" key="4">
    <source>
        <dbReference type="Proteomes" id="UP001235303"/>
    </source>
</evidence>
<accession>A0ABT7AWY2</accession>
<dbReference type="RefSeq" id="WP_283754539.1">
    <property type="nucleotide sequence ID" value="NZ_JAQOSP010000101.1"/>
</dbReference>
<dbReference type="PANTHER" id="PTHR34967:SF1">
    <property type="entry name" value="OS02G0257200 PROTEIN"/>
    <property type="match status" value="1"/>
</dbReference>
<name>A0ABT7AWY2_9CYAN</name>
<feature type="transmembrane region" description="Helical" evidence="1">
    <location>
        <begin position="163"/>
        <end position="187"/>
    </location>
</feature>
<feature type="transmembrane region" description="Helical" evidence="1">
    <location>
        <begin position="127"/>
        <end position="151"/>
    </location>
</feature>
<evidence type="ECO:0000313" key="3">
    <source>
        <dbReference type="EMBL" id="MDJ1170781.1"/>
    </source>
</evidence>
<dbReference type="PANTHER" id="PTHR34967">
    <property type="entry name" value="OS02G0257200 PROTEIN"/>
    <property type="match status" value="1"/>
</dbReference>
<feature type="transmembrane region" description="Helical" evidence="1">
    <location>
        <begin position="199"/>
        <end position="222"/>
    </location>
</feature>
<dbReference type="InterPro" id="IPR025424">
    <property type="entry name" value="YrhK_domain"/>
</dbReference>
<feature type="transmembrane region" description="Helical" evidence="1">
    <location>
        <begin position="59"/>
        <end position="80"/>
    </location>
</feature>
<keyword evidence="1" id="KW-1133">Transmembrane helix</keyword>
<keyword evidence="1" id="KW-0472">Membrane</keyword>
<reference evidence="3 4" key="1">
    <citation type="submission" date="2023-01" db="EMBL/GenBank/DDBJ databases">
        <title>Novel diversity within Roseofilum (Cyanobacteria; Desertifilaceae) from marine benthic mats with descriptions of four novel species.</title>
        <authorList>
            <person name="Wang Y."/>
            <person name="Berthold D.E."/>
            <person name="Hu J."/>
            <person name="Lefler F.W."/>
            <person name="Laughinghouse H.D. IV."/>
        </authorList>
    </citation>
    <scope>NUCLEOTIDE SEQUENCE [LARGE SCALE GENOMIC DNA]</scope>
    <source>
        <strain evidence="3 4">BLCC-M154</strain>
    </source>
</reference>
<keyword evidence="1" id="KW-0812">Transmembrane</keyword>
<dbReference type="Pfam" id="PF14145">
    <property type="entry name" value="YrhK"/>
    <property type="match status" value="2"/>
</dbReference>
<sequence length="240" mass="27364">MPHLITNRARQHNFMKDYPAGHLHFAWESVNAILYIVGGLAFIVGSVFFLPVYERLASTGVWIYFFGSFLYLIVTLHDLLESINHLRSQNPVKGMDLCEFFSAMVYTSGTFMFILGCFFFLPQIDLMVLAAWCFIIGSICFLIGACINVLQIIQAGTLLNLQLLNATAICFVVGSTLFLVASIPYLWKIVDPQIQVELFTYMAWEYIVGSFLFFLGGIFNYYRIIKVTMHYKKIAFMTGI</sequence>
<evidence type="ECO:0000259" key="2">
    <source>
        <dbReference type="Pfam" id="PF14145"/>
    </source>
</evidence>
<feature type="transmembrane region" description="Helical" evidence="1">
    <location>
        <begin position="32"/>
        <end position="53"/>
    </location>
</feature>
<feature type="domain" description="YrhK" evidence="2">
    <location>
        <begin position="99"/>
        <end position="151"/>
    </location>
</feature>
<evidence type="ECO:0000256" key="1">
    <source>
        <dbReference type="SAM" id="Phobius"/>
    </source>
</evidence>
<gene>
    <name evidence="3" type="ORF">PMG71_15215</name>
</gene>
<dbReference type="EMBL" id="JAQOSP010000101">
    <property type="protein sequence ID" value="MDJ1170781.1"/>
    <property type="molecule type" value="Genomic_DNA"/>
</dbReference>
<dbReference type="Proteomes" id="UP001235303">
    <property type="component" value="Unassembled WGS sequence"/>
</dbReference>
<feature type="transmembrane region" description="Helical" evidence="1">
    <location>
        <begin position="100"/>
        <end position="121"/>
    </location>
</feature>
<keyword evidence="4" id="KW-1185">Reference proteome</keyword>
<protein>
    <submittedName>
        <fullName evidence="3">YrhK family protein</fullName>
    </submittedName>
</protein>
<organism evidence="3 4">
    <name type="scientific">Roseofilum acuticapitatum BLCC-M154</name>
    <dbReference type="NCBI Taxonomy" id="3022444"/>
    <lineage>
        <taxon>Bacteria</taxon>
        <taxon>Bacillati</taxon>
        <taxon>Cyanobacteriota</taxon>
        <taxon>Cyanophyceae</taxon>
        <taxon>Desertifilales</taxon>
        <taxon>Desertifilaceae</taxon>
        <taxon>Roseofilum</taxon>
        <taxon>Roseofilum acuticapitatum</taxon>
    </lineage>
</organism>
<proteinExistence type="predicted"/>
<feature type="domain" description="YrhK" evidence="2">
    <location>
        <begin position="27"/>
        <end position="83"/>
    </location>
</feature>